<feature type="region of interest" description="Disordered" evidence="1">
    <location>
        <begin position="55"/>
        <end position="89"/>
    </location>
</feature>
<feature type="compositionally biased region" description="Basic and acidic residues" evidence="1">
    <location>
        <begin position="78"/>
        <end position="89"/>
    </location>
</feature>
<gene>
    <name evidence="2" type="ORF">HUJ06_003952</name>
</gene>
<keyword evidence="3" id="KW-1185">Reference proteome</keyword>
<dbReference type="AlphaFoldDB" id="A0A822ZKN1"/>
<accession>A0A822ZKN1</accession>
<comment type="caution">
    <text evidence="2">The sequence shown here is derived from an EMBL/GenBank/DDBJ whole genome shotgun (WGS) entry which is preliminary data.</text>
</comment>
<reference evidence="2 3" key="1">
    <citation type="journal article" date="2020" name="Mol. Biol. Evol.">
        <title>Distinct Expression and Methylation Patterns for Genes with Different Fates following a Single Whole-Genome Duplication in Flowering Plants.</title>
        <authorList>
            <person name="Shi T."/>
            <person name="Rahmani R.S."/>
            <person name="Gugger P.F."/>
            <person name="Wang M."/>
            <person name="Li H."/>
            <person name="Zhang Y."/>
            <person name="Li Z."/>
            <person name="Wang Q."/>
            <person name="Van de Peer Y."/>
            <person name="Marchal K."/>
            <person name="Chen J."/>
        </authorList>
    </citation>
    <scope>NUCLEOTIDE SEQUENCE [LARGE SCALE GENOMIC DNA]</scope>
    <source>
        <tissue evidence="2">Leaf</tissue>
    </source>
</reference>
<organism evidence="2 3">
    <name type="scientific">Nelumbo nucifera</name>
    <name type="common">Sacred lotus</name>
    <dbReference type="NCBI Taxonomy" id="4432"/>
    <lineage>
        <taxon>Eukaryota</taxon>
        <taxon>Viridiplantae</taxon>
        <taxon>Streptophyta</taxon>
        <taxon>Embryophyta</taxon>
        <taxon>Tracheophyta</taxon>
        <taxon>Spermatophyta</taxon>
        <taxon>Magnoliopsida</taxon>
        <taxon>Proteales</taxon>
        <taxon>Nelumbonaceae</taxon>
        <taxon>Nelumbo</taxon>
    </lineage>
</organism>
<evidence type="ECO:0000313" key="3">
    <source>
        <dbReference type="Proteomes" id="UP000607653"/>
    </source>
</evidence>
<protein>
    <submittedName>
        <fullName evidence="2">Uncharacterized protein</fullName>
    </submittedName>
</protein>
<evidence type="ECO:0000313" key="2">
    <source>
        <dbReference type="EMBL" id="DAD45722.1"/>
    </source>
</evidence>
<proteinExistence type="predicted"/>
<feature type="compositionally biased region" description="Basic and acidic residues" evidence="1">
    <location>
        <begin position="55"/>
        <end position="65"/>
    </location>
</feature>
<feature type="compositionally biased region" description="Basic residues" evidence="1">
    <location>
        <begin position="66"/>
        <end position="77"/>
    </location>
</feature>
<sequence length="89" mass="10818">MGDALAKQGINRDQLYWGLFIGTRLLYVIKEKESLSYVASVCISWQCGRPEIRGREEKRREEEEKRRRREEKRRRREEKRGEKREGFAM</sequence>
<dbReference type="Proteomes" id="UP000607653">
    <property type="component" value="Unassembled WGS sequence"/>
</dbReference>
<dbReference type="EMBL" id="DUZY01000007">
    <property type="protein sequence ID" value="DAD45722.1"/>
    <property type="molecule type" value="Genomic_DNA"/>
</dbReference>
<evidence type="ECO:0000256" key="1">
    <source>
        <dbReference type="SAM" id="MobiDB-lite"/>
    </source>
</evidence>
<name>A0A822ZKN1_NELNU</name>